<reference evidence="1 2" key="1">
    <citation type="journal article" date="2019" name="Sci. Rep.">
        <title>Orb-weaving spider Araneus ventricosus genome elucidates the spidroin gene catalogue.</title>
        <authorList>
            <person name="Kono N."/>
            <person name="Nakamura H."/>
            <person name="Ohtoshi R."/>
            <person name="Moran D.A.P."/>
            <person name="Shinohara A."/>
            <person name="Yoshida Y."/>
            <person name="Fujiwara M."/>
            <person name="Mori M."/>
            <person name="Tomita M."/>
            <person name="Arakawa K."/>
        </authorList>
    </citation>
    <scope>NUCLEOTIDE SEQUENCE [LARGE SCALE GENOMIC DNA]</scope>
</reference>
<gene>
    <name evidence="1" type="ORF">AVEN_48050_1</name>
</gene>
<name>A0A4Y2LXW5_ARAVE</name>
<sequence length="108" mass="12440">MLANEHIYSFMFLNPFWCQIREGYIQRLPQAKPPSRQMLIASEENLNPLLSQHRSEIASKVWEGRIYFSNTLSTAISFCGRVVQLAASTSSILSECHFQRRFAFPPSD</sequence>
<evidence type="ECO:0000313" key="2">
    <source>
        <dbReference type="Proteomes" id="UP000499080"/>
    </source>
</evidence>
<dbReference type="Proteomes" id="UP000499080">
    <property type="component" value="Unassembled WGS sequence"/>
</dbReference>
<dbReference type="EMBL" id="BGPR01006515">
    <property type="protein sequence ID" value="GBN19658.1"/>
    <property type="molecule type" value="Genomic_DNA"/>
</dbReference>
<comment type="caution">
    <text evidence="1">The sequence shown here is derived from an EMBL/GenBank/DDBJ whole genome shotgun (WGS) entry which is preliminary data.</text>
</comment>
<organism evidence="1 2">
    <name type="scientific">Araneus ventricosus</name>
    <name type="common">Orbweaver spider</name>
    <name type="synonym">Epeira ventricosa</name>
    <dbReference type="NCBI Taxonomy" id="182803"/>
    <lineage>
        <taxon>Eukaryota</taxon>
        <taxon>Metazoa</taxon>
        <taxon>Ecdysozoa</taxon>
        <taxon>Arthropoda</taxon>
        <taxon>Chelicerata</taxon>
        <taxon>Arachnida</taxon>
        <taxon>Araneae</taxon>
        <taxon>Araneomorphae</taxon>
        <taxon>Entelegynae</taxon>
        <taxon>Araneoidea</taxon>
        <taxon>Araneidae</taxon>
        <taxon>Araneus</taxon>
    </lineage>
</organism>
<dbReference type="AlphaFoldDB" id="A0A4Y2LXW5"/>
<accession>A0A4Y2LXW5</accession>
<proteinExistence type="predicted"/>
<evidence type="ECO:0000313" key="1">
    <source>
        <dbReference type="EMBL" id="GBN19658.1"/>
    </source>
</evidence>
<protein>
    <submittedName>
        <fullName evidence="1">Uncharacterized protein</fullName>
    </submittedName>
</protein>
<keyword evidence="2" id="KW-1185">Reference proteome</keyword>